<keyword evidence="2" id="KW-0472">Membrane</keyword>
<dbReference type="InterPro" id="IPR027417">
    <property type="entry name" value="P-loop_NTPase"/>
</dbReference>
<dbReference type="RefSeq" id="WP_268062867.1">
    <property type="nucleotide sequence ID" value="NZ_JAPQFJ010000028.1"/>
</dbReference>
<dbReference type="SUPFAM" id="SSF52540">
    <property type="entry name" value="P-loop containing nucleoside triphosphate hydrolases"/>
    <property type="match status" value="1"/>
</dbReference>
<dbReference type="InterPro" id="IPR038734">
    <property type="entry name" value="YhaN_AAA"/>
</dbReference>
<feature type="transmembrane region" description="Helical" evidence="2">
    <location>
        <begin position="450"/>
        <end position="471"/>
    </location>
</feature>
<dbReference type="Proteomes" id="UP001144612">
    <property type="component" value="Unassembled WGS sequence"/>
</dbReference>
<keyword evidence="2" id="KW-0812">Transmembrane</keyword>
<keyword evidence="1" id="KW-0175">Coiled coil</keyword>
<dbReference type="EMBL" id="JAPQFJ010000028">
    <property type="protein sequence ID" value="MCY6960430.1"/>
    <property type="molecule type" value="Genomic_DNA"/>
</dbReference>
<feature type="domain" description="YhaN AAA" evidence="3">
    <location>
        <begin position="1"/>
        <end position="187"/>
    </location>
</feature>
<feature type="transmembrane region" description="Helical" evidence="2">
    <location>
        <begin position="427"/>
        <end position="444"/>
    </location>
</feature>
<dbReference type="Pfam" id="PF13514">
    <property type="entry name" value="AAA_27"/>
    <property type="match status" value="1"/>
</dbReference>
<feature type="coiled-coil region" evidence="1">
    <location>
        <begin position="270"/>
        <end position="297"/>
    </location>
</feature>
<keyword evidence="2" id="KW-1133">Transmembrane helix</keyword>
<gene>
    <name evidence="4" type="ORF">OW729_17625</name>
</gene>
<comment type="caution">
    <text evidence="4">The sequence shown here is derived from an EMBL/GenBank/DDBJ whole genome shotgun (WGS) entry which is preliminary data.</text>
</comment>
<reference evidence="4" key="1">
    <citation type="submission" date="2022-12" db="EMBL/GenBank/DDBJ databases">
        <title>Clostridium sp. nov., isolated from industrial wastewater.</title>
        <authorList>
            <person name="Jiayan W."/>
        </authorList>
    </citation>
    <scope>NUCLEOTIDE SEQUENCE</scope>
    <source>
        <strain evidence="4">ZC22-4</strain>
    </source>
</reference>
<dbReference type="Gene3D" id="3.40.50.300">
    <property type="entry name" value="P-loop containing nucleotide triphosphate hydrolases"/>
    <property type="match status" value="2"/>
</dbReference>
<feature type="coiled-coil region" evidence="1">
    <location>
        <begin position="199"/>
        <end position="229"/>
    </location>
</feature>
<organism evidence="4 5">
    <name type="scientific">Clostridium brassicae</name>
    <dbReference type="NCBI Taxonomy" id="2999072"/>
    <lineage>
        <taxon>Bacteria</taxon>
        <taxon>Bacillati</taxon>
        <taxon>Bacillota</taxon>
        <taxon>Clostridia</taxon>
        <taxon>Eubacteriales</taxon>
        <taxon>Clostridiaceae</taxon>
        <taxon>Clostridium</taxon>
    </lineage>
</organism>
<name>A0ABT4DDN9_9CLOT</name>
<sequence length="928" mass="108849">MRIKRISIRDFGIFREEKIENLNSNIVIIGGYNRAGKSTFMEIIRCIGFGFSKEERLSPANIEYDVNCDMENENKDLFNIELKGNRQPIVKNMSTKKSVLINDIYKLDYFTYKQLFTISLDELQNYNTRNSKELNNMYTVLLGAGFKEIAQIPEVIKELNKEASKIGGKNGNPSTAQFKEKNKTIKKGIELRKKALSEVEQYYKTLKELDKIQENIKKEESDFKDLDKKIYTVECIKNNFQKYLRIEEIQSKLYTLEQDNKIKKINYGSIDRLVNLKEEYEEVLHEYEEKVLIFEQNTKKDVSFKDKLINWEEQIYHVFSNISGVKEKIRNYEELEKNCIEKRDYIRKEISKINEEWIDDFNKVKNIKTDILSVENINGTIDNYNNLVYEKNLINNELSTLTTNKKLIEKSRIENKVSDLNSIIKKYFFISILIIIFGLIISFVNYRVGIVLIISGLILGGVYSVIIYSSTKENKSTDDMKSNIDNINYQLKLKNEKYKNICNNIESNEKKIQSFKQLLNLKNNISGEVLKEYFKVVKNIKNEIISLEAMINRAIGQRKEINSEFDYINKLTCLFSDRYEEKLNVKSEDFSKNIEMKFNYIEKLRDYVELAEEINIIEHKKIRLEGKIVSLIGDDCKENILDGIDEYIDLNKKYKEILDLKTEKNMLDNIIKSYLDTELVRNHQKLFKKYNSYSQIEEECEGKQEEFQNIKYKIESLKEVRQELQYKLSVLRTTEKLEEAGTYINEGRKELKILAKKYAALKAAEYILEKLQSSFIENKKDTLLKGASEYLSFITKGEYKDIIPPDDLLSLDFKTVLDDGRVKENSDILSRATKEQLFLSVRLSRIKEIKPHLPLILDDSLVNFDENHTKQALKILLEMSSTNQIFITTCHPQLVEYVGDLSSEVQYLKLEEGKFSVSSKEELVKYLS</sequence>
<accession>A0ABT4DDN9</accession>
<dbReference type="PANTHER" id="PTHR41259:SF1">
    <property type="entry name" value="DOUBLE-STRAND BREAK REPAIR RAD50 ATPASE, PUTATIVE-RELATED"/>
    <property type="match status" value="1"/>
</dbReference>
<dbReference type="PANTHER" id="PTHR41259">
    <property type="entry name" value="DOUBLE-STRAND BREAK REPAIR RAD50 ATPASE, PUTATIVE-RELATED"/>
    <property type="match status" value="1"/>
</dbReference>
<evidence type="ECO:0000313" key="4">
    <source>
        <dbReference type="EMBL" id="MCY6960430.1"/>
    </source>
</evidence>
<evidence type="ECO:0000256" key="2">
    <source>
        <dbReference type="SAM" id="Phobius"/>
    </source>
</evidence>
<protein>
    <submittedName>
        <fullName evidence="4">AAA family ATPase</fullName>
    </submittedName>
</protein>
<evidence type="ECO:0000313" key="5">
    <source>
        <dbReference type="Proteomes" id="UP001144612"/>
    </source>
</evidence>
<evidence type="ECO:0000256" key="1">
    <source>
        <dbReference type="SAM" id="Coils"/>
    </source>
</evidence>
<proteinExistence type="predicted"/>
<keyword evidence="5" id="KW-1185">Reference proteome</keyword>
<evidence type="ECO:0000259" key="3">
    <source>
        <dbReference type="Pfam" id="PF13514"/>
    </source>
</evidence>